<sequence>MWTIEDLVAVFDGSAIKDAEARKMQTEDAYEATICILQKIDSTRRGDPVRAKKNQIIRDSLALHDELSIALHQANTDLLATQQRMRDVHTVQEQLVRLYMQVIAGVNIRPEDVAAELPNDLVSAAMKANYGGARRVSRRMKAYPIVQNFNEARRRLDRRTLCELATEGVRDFPNMTRVRGILSAERTRRASVDEGDGLVAEPTVAGSTDGGSAESSSPHVEALSMRK</sequence>
<accession>A0A9Q9BAM0</accession>
<gene>
    <name evidence="2" type="ORF">Slin15195_G127450</name>
</gene>
<evidence type="ECO:0000256" key="1">
    <source>
        <dbReference type="SAM" id="MobiDB-lite"/>
    </source>
</evidence>
<evidence type="ECO:0000313" key="2">
    <source>
        <dbReference type="EMBL" id="USW59426.1"/>
    </source>
</evidence>
<dbReference type="EMBL" id="CP099429">
    <property type="protein sequence ID" value="USW59426.1"/>
    <property type="molecule type" value="Genomic_DNA"/>
</dbReference>
<keyword evidence="3" id="KW-1185">Reference proteome</keyword>
<name>A0A9Q9BAM0_9PEZI</name>
<evidence type="ECO:0000313" key="3">
    <source>
        <dbReference type="Proteomes" id="UP001056384"/>
    </source>
</evidence>
<organism evidence="2 3">
    <name type="scientific">Septoria linicola</name>
    <dbReference type="NCBI Taxonomy" id="215465"/>
    <lineage>
        <taxon>Eukaryota</taxon>
        <taxon>Fungi</taxon>
        <taxon>Dikarya</taxon>
        <taxon>Ascomycota</taxon>
        <taxon>Pezizomycotina</taxon>
        <taxon>Dothideomycetes</taxon>
        <taxon>Dothideomycetidae</taxon>
        <taxon>Mycosphaerellales</taxon>
        <taxon>Mycosphaerellaceae</taxon>
        <taxon>Septoria</taxon>
    </lineage>
</organism>
<feature type="region of interest" description="Disordered" evidence="1">
    <location>
        <begin position="189"/>
        <end position="227"/>
    </location>
</feature>
<protein>
    <submittedName>
        <fullName evidence="2">Uncharacterized protein</fullName>
    </submittedName>
</protein>
<dbReference type="Proteomes" id="UP001056384">
    <property type="component" value="Chromosome 12"/>
</dbReference>
<reference evidence="2" key="1">
    <citation type="submission" date="2022-06" db="EMBL/GenBank/DDBJ databases">
        <title>Complete genome sequences of two strains of the flax pathogen Septoria linicola.</title>
        <authorList>
            <person name="Lapalu N."/>
            <person name="Simon A."/>
            <person name="Demenou B."/>
            <person name="Paumier D."/>
            <person name="Guillot M.-P."/>
            <person name="Gout L."/>
            <person name="Valade R."/>
        </authorList>
    </citation>
    <scope>NUCLEOTIDE SEQUENCE</scope>
    <source>
        <strain evidence="2">SE15195</strain>
    </source>
</reference>
<dbReference type="AlphaFoldDB" id="A0A9Q9BAM0"/>
<proteinExistence type="predicted"/>